<evidence type="ECO:0000313" key="2">
    <source>
        <dbReference type="EMBL" id="CAF5022964.1"/>
    </source>
</evidence>
<sequence length="180" mass="20231">MMAVGDTTIKRIFVLICIIGLFGIATLALAAATLGTLNKRFDSIISKTTTNRQNLKSTLAETILIEDLMGHLRQLQRIADESNGTRAINTRGFNQTIDYIEKYLNEHATGLKVMRETFQVRNFDIASDPILLSSINETIKNYTYSKILARSDFTYVTYSTSANFSDYVRVINIPNFGCLQ</sequence>
<keyword evidence="1" id="KW-0472">Membrane</keyword>
<organism evidence="2 3">
    <name type="scientific">Rotaria magnacalcarata</name>
    <dbReference type="NCBI Taxonomy" id="392030"/>
    <lineage>
        <taxon>Eukaryota</taxon>
        <taxon>Metazoa</taxon>
        <taxon>Spiralia</taxon>
        <taxon>Gnathifera</taxon>
        <taxon>Rotifera</taxon>
        <taxon>Eurotatoria</taxon>
        <taxon>Bdelloidea</taxon>
        <taxon>Philodinida</taxon>
        <taxon>Philodinidae</taxon>
        <taxon>Rotaria</taxon>
    </lineage>
</organism>
<feature type="non-terminal residue" evidence="2">
    <location>
        <position position="180"/>
    </location>
</feature>
<keyword evidence="1" id="KW-1133">Transmembrane helix</keyword>
<dbReference type="AlphaFoldDB" id="A0A8S3E105"/>
<comment type="caution">
    <text evidence="2">The sequence shown here is derived from an EMBL/GenBank/DDBJ whole genome shotgun (WGS) entry which is preliminary data.</text>
</comment>
<accession>A0A8S3E105</accession>
<dbReference type="Proteomes" id="UP000676336">
    <property type="component" value="Unassembled WGS sequence"/>
</dbReference>
<gene>
    <name evidence="2" type="ORF">SMN809_LOCUS57732</name>
</gene>
<reference evidence="2" key="1">
    <citation type="submission" date="2021-02" db="EMBL/GenBank/DDBJ databases">
        <authorList>
            <person name="Nowell W R."/>
        </authorList>
    </citation>
    <scope>NUCLEOTIDE SEQUENCE</scope>
</reference>
<protein>
    <submittedName>
        <fullName evidence="2">Uncharacterized protein</fullName>
    </submittedName>
</protein>
<keyword evidence="1" id="KW-0812">Transmembrane</keyword>
<evidence type="ECO:0000256" key="1">
    <source>
        <dbReference type="SAM" id="Phobius"/>
    </source>
</evidence>
<dbReference type="EMBL" id="CAJOBI010213060">
    <property type="protein sequence ID" value="CAF5022964.1"/>
    <property type="molecule type" value="Genomic_DNA"/>
</dbReference>
<proteinExistence type="predicted"/>
<evidence type="ECO:0000313" key="3">
    <source>
        <dbReference type="Proteomes" id="UP000676336"/>
    </source>
</evidence>
<name>A0A8S3E105_9BILA</name>
<feature type="transmembrane region" description="Helical" evidence="1">
    <location>
        <begin position="12"/>
        <end position="37"/>
    </location>
</feature>